<evidence type="ECO:0000259" key="1">
    <source>
        <dbReference type="Pfam" id="PF00117"/>
    </source>
</evidence>
<proteinExistence type="predicted"/>
<keyword evidence="3" id="KW-1185">Reference proteome</keyword>
<dbReference type="PANTHER" id="PTHR42695:SF5">
    <property type="entry name" value="GLUTAMINE AMIDOTRANSFERASE YLR126C-RELATED"/>
    <property type="match status" value="1"/>
</dbReference>
<dbReference type="PANTHER" id="PTHR42695">
    <property type="entry name" value="GLUTAMINE AMIDOTRANSFERASE YLR126C-RELATED"/>
    <property type="match status" value="1"/>
</dbReference>
<dbReference type="RefSeq" id="WP_337316382.1">
    <property type="nucleotide sequence ID" value="NZ_JBBDGN010000001.1"/>
</dbReference>
<keyword evidence="2" id="KW-0378">Hydrolase</keyword>
<dbReference type="InterPro" id="IPR044992">
    <property type="entry name" value="ChyE-like"/>
</dbReference>
<organism evidence="2 3">
    <name type="scientific">Microbacterium istanbulense</name>
    <dbReference type="NCBI Taxonomy" id="3122049"/>
    <lineage>
        <taxon>Bacteria</taxon>
        <taxon>Bacillati</taxon>
        <taxon>Actinomycetota</taxon>
        <taxon>Actinomycetes</taxon>
        <taxon>Micrococcales</taxon>
        <taxon>Microbacteriaceae</taxon>
        <taxon>Microbacterium</taxon>
    </lineage>
</organism>
<dbReference type="EMBL" id="JBBDGN010000001">
    <property type="protein sequence ID" value="MEJ1090218.1"/>
    <property type="molecule type" value="Genomic_DNA"/>
</dbReference>
<accession>A0ABU8LG91</accession>
<protein>
    <submittedName>
        <fullName evidence="2">Gamma-glutamyl-gamma-aminobutyrate hydrolase family protein</fullName>
    </submittedName>
</protein>
<evidence type="ECO:0000313" key="3">
    <source>
        <dbReference type="Proteomes" id="UP001366085"/>
    </source>
</evidence>
<dbReference type="Gene3D" id="3.40.50.880">
    <property type="match status" value="1"/>
</dbReference>
<gene>
    <name evidence="2" type="ORF">WDU93_00815</name>
</gene>
<name>A0ABU8LG91_9MICO</name>
<dbReference type="Proteomes" id="UP001366085">
    <property type="component" value="Unassembled WGS sequence"/>
</dbReference>
<dbReference type="SUPFAM" id="SSF52317">
    <property type="entry name" value="Class I glutamine amidotransferase-like"/>
    <property type="match status" value="1"/>
</dbReference>
<dbReference type="GO" id="GO:0016787">
    <property type="term" value="F:hydrolase activity"/>
    <property type="evidence" value="ECO:0007669"/>
    <property type="project" value="UniProtKB-KW"/>
</dbReference>
<dbReference type="CDD" id="cd01741">
    <property type="entry name" value="GATase1_1"/>
    <property type="match status" value="1"/>
</dbReference>
<dbReference type="InterPro" id="IPR029062">
    <property type="entry name" value="Class_I_gatase-like"/>
</dbReference>
<reference evidence="2 3" key="1">
    <citation type="submission" date="2024-02" db="EMBL/GenBank/DDBJ databases">
        <authorList>
            <person name="Saticioglu I.B."/>
        </authorList>
    </citation>
    <scope>NUCLEOTIDE SEQUENCE [LARGE SCALE GENOMIC DNA]</scope>
    <source>
        <strain evidence="2 3">Mu-43</strain>
    </source>
</reference>
<comment type="caution">
    <text evidence="2">The sequence shown here is derived from an EMBL/GenBank/DDBJ whole genome shotgun (WGS) entry which is preliminary data.</text>
</comment>
<evidence type="ECO:0000313" key="2">
    <source>
        <dbReference type="EMBL" id="MEJ1090218.1"/>
    </source>
</evidence>
<dbReference type="InterPro" id="IPR017926">
    <property type="entry name" value="GATASE"/>
</dbReference>
<dbReference type="Pfam" id="PF00117">
    <property type="entry name" value="GATase"/>
    <property type="match status" value="1"/>
</dbReference>
<sequence length="240" mass="25711">MVSLLYVCVRPEQGAAEAEHRSFRRALGVPQLDRLDLLDAPLTGALGDRYDGVVVGGSPFNVVVDESSALQHRVEENLEAVAAEAIDGGLPVFFTCYGIGVVTRMLGGTVGTATPESTRPTSVRITAAAATDPVFGPSAPAISVLTAHKEGSNEPPPGSVLLATNDDCPVQAYRVGDRLYATQFHPEVTPQDFVDRMAYYRTTGYFDPHEYDLTAERVLAASVSGTDLLRRFAENIISAR</sequence>
<dbReference type="PROSITE" id="PS51273">
    <property type="entry name" value="GATASE_TYPE_1"/>
    <property type="match status" value="1"/>
</dbReference>
<feature type="domain" description="Glutamine amidotransferase" evidence="1">
    <location>
        <begin position="49"/>
        <end position="193"/>
    </location>
</feature>